<dbReference type="Proteomes" id="UP000276133">
    <property type="component" value="Unassembled WGS sequence"/>
</dbReference>
<accession>A0A3M7T2V9</accession>
<dbReference type="EMBL" id="REGN01000371">
    <property type="protein sequence ID" value="RNA42362.1"/>
    <property type="molecule type" value="Genomic_DNA"/>
</dbReference>
<keyword evidence="2" id="KW-1185">Reference proteome</keyword>
<dbReference type="InterPro" id="IPR010994">
    <property type="entry name" value="RuvA_2-like"/>
</dbReference>
<proteinExistence type="predicted"/>
<evidence type="ECO:0000313" key="2">
    <source>
        <dbReference type="Proteomes" id="UP000276133"/>
    </source>
</evidence>
<sequence length="543" mass="63378">KIKNKFIMEEAVLSGEDSEDDEDEDDYDLKDSFVDTKELSCDESMYLKYQKSLRDAERNRPSYLTRKLPPVTDDIFSQMPTQDSWYAYDSFCVPDDQVSFNEKKSRKKKSAKFGNKIHRKQEGFRRIKNLDMTCVNDEAGPSYQTKIPEEKKIPMTQLPRRKKLVNDDSDDDIIAEEILVKPEPKAYSNSLMIIDEEEEDFKSFKSRNDKSNLRPNIDCIYIDDDIKPITKSEPINPIEVVQINEDEDEEFNNWINDTFAKESAVNNDFCFLPNQSAETSAYFSKPEKADNKQFMSHFNQKNQNSHLKQEVPRENNKKVDIQNLSIIPSDLPKNSNWIIVDASLLTSAADIVKNIRRIWQQEKVVIQSGIGCDFIISQRNAVLRFKWSELSAASMRDQIIDRYAKCKSLYNNVIIIVIDDRENNKNRSKLFDSVIANLAKCSQILYSKSKTEEFSYELYYLSNFEKELGFHLDLDCNRLLEKKKKDFLFYHSLPNLSIINSLYLCKNFDNISKFCTSSLEELKSKGKMNDRKARKLLRFLIDS</sequence>
<dbReference type="Gene3D" id="3.40.50.10130">
    <property type="match status" value="1"/>
</dbReference>
<dbReference type="Gene3D" id="1.10.150.20">
    <property type="entry name" value="5' to 3' exonuclease, C-terminal subdomain"/>
    <property type="match status" value="1"/>
</dbReference>
<name>A0A3M7T2V9_BRAPC</name>
<reference evidence="1 2" key="1">
    <citation type="journal article" date="2018" name="Sci. Rep.">
        <title>Genomic signatures of local adaptation to the degree of environmental predictability in rotifers.</title>
        <authorList>
            <person name="Franch-Gras L."/>
            <person name="Hahn C."/>
            <person name="Garcia-Roger E.M."/>
            <person name="Carmona M.J."/>
            <person name="Serra M."/>
            <person name="Gomez A."/>
        </authorList>
    </citation>
    <scope>NUCLEOTIDE SEQUENCE [LARGE SCALE GENOMIC DNA]</scope>
    <source>
        <strain evidence="1">HYR1</strain>
    </source>
</reference>
<dbReference type="STRING" id="10195.A0A3M7T2V9"/>
<dbReference type="SUPFAM" id="SSF47781">
    <property type="entry name" value="RuvA domain 2-like"/>
    <property type="match status" value="1"/>
</dbReference>
<feature type="non-terminal residue" evidence="1">
    <location>
        <position position="1"/>
    </location>
</feature>
<organism evidence="1 2">
    <name type="scientific">Brachionus plicatilis</name>
    <name type="common">Marine rotifer</name>
    <name type="synonym">Brachionus muelleri</name>
    <dbReference type="NCBI Taxonomy" id="10195"/>
    <lineage>
        <taxon>Eukaryota</taxon>
        <taxon>Metazoa</taxon>
        <taxon>Spiralia</taxon>
        <taxon>Gnathifera</taxon>
        <taxon>Rotifera</taxon>
        <taxon>Eurotatoria</taxon>
        <taxon>Monogononta</taxon>
        <taxon>Pseudotrocha</taxon>
        <taxon>Ploima</taxon>
        <taxon>Brachionidae</taxon>
        <taxon>Brachionus</taxon>
    </lineage>
</organism>
<evidence type="ECO:0000313" key="1">
    <source>
        <dbReference type="EMBL" id="RNA42362.1"/>
    </source>
</evidence>
<dbReference type="AlphaFoldDB" id="A0A3M7T2V9"/>
<gene>
    <name evidence="1" type="ORF">BpHYR1_047671</name>
</gene>
<protein>
    <submittedName>
        <fullName evidence="1">Fanconi anemia group M isoform X1</fullName>
    </submittedName>
</protein>
<comment type="caution">
    <text evidence="1">The sequence shown here is derived from an EMBL/GenBank/DDBJ whole genome shotgun (WGS) entry which is preliminary data.</text>
</comment>